<proteinExistence type="predicted"/>
<protein>
    <submittedName>
        <fullName evidence="1">Uncharacterized protein</fullName>
    </submittedName>
</protein>
<accession>A0A9D4LFR9</accession>
<name>A0A9D4LFR9_DREPO</name>
<keyword evidence="2" id="KW-1185">Reference proteome</keyword>
<comment type="caution">
    <text evidence="1">The sequence shown here is derived from an EMBL/GenBank/DDBJ whole genome shotgun (WGS) entry which is preliminary data.</text>
</comment>
<organism evidence="1 2">
    <name type="scientific">Dreissena polymorpha</name>
    <name type="common">Zebra mussel</name>
    <name type="synonym">Mytilus polymorpha</name>
    <dbReference type="NCBI Taxonomy" id="45954"/>
    <lineage>
        <taxon>Eukaryota</taxon>
        <taxon>Metazoa</taxon>
        <taxon>Spiralia</taxon>
        <taxon>Lophotrochozoa</taxon>
        <taxon>Mollusca</taxon>
        <taxon>Bivalvia</taxon>
        <taxon>Autobranchia</taxon>
        <taxon>Heteroconchia</taxon>
        <taxon>Euheterodonta</taxon>
        <taxon>Imparidentia</taxon>
        <taxon>Neoheterodontei</taxon>
        <taxon>Myida</taxon>
        <taxon>Dreissenoidea</taxon>
        <taxon>Dreissenidae</taxon>
        <taxon>Dreissena</taxon>
    </lineage>
</organism>
<reference evidence="1" key="2">
    <citation type="submission" date="2020-11" db="EMBL/GenBank/DDBJ databases">
        <authorList>
            <person name="McCartney M.A."/>
            <person name="Auch B."/>
            <person name="Kono T."/>
            <person name="Mallez S."/>
            <person name="Becker A."/>
            <person name="Gohl D.M."/>
            <person name="Silverstein K.A.T."/>
            <person name="Koren S."/>
            <person name="Bechman K.B."/>
            <person name="Herman A."/>
            <person name="Abrahante J.E."/>
            <person name="Garbe J."/>
        </authorList>
    </citation>
    <scope>NUCLEOTIDE SEQUENCE</scope>
    <source>
        <strain evidence="1">Duluth1</strain>
        <tissue evidence="1">Whole animal</tissue>
    </source>
</reference>
<evidence type="ECO:0000313" key="2">
    <source>
        <dbReference type="Proteomes" id="UP000828390"/>
    </source>
</evidence>
<dbReference type="EMBL" id="JAIWYP010000003">
    <property type="protein sequence ID" value="KAH3856923.1"/>
    <property type="molecule type" value="Genomic_DNA"/>
</dbReference>
<evidence type="ECO:0000313" key="1">
    <source>
        <dbReference type="EMBL" id="KAH3856923.1"/>
    </source>
</evidence>
<gene>
    <name evidence="1" type="ORF">DPMN_099518</name>
</gene>
<reference evidence="1" key="1">
    <citation type="journal article" date="2019" name="bioRxiv">
        <title>The Genome of the Zebra Mussel, Dreissena polymorpha: A Resource for Invasive Species Research.</title>
        <authorList>
            <person name="McCartney M.A."/>
            <person name="Auch B."/>
            <person name="Kono T."/>
            <person name="Mallez S."/>
            <person name="Zhang Y."/>
            <person name="Obille A."/>
            <person name="Becker A."/>
            <person name="Abrahante J.E."/>
            <person name="Garbe J."/>
            <person name="Badalamenti J.P."/>
            <person name="Herman A."/>
            <person name="Mangelson H."/>
            <person name="Liachko I."/>
            <person name="Sullivan S."/>
            <person name="Sone E.D."/>
            <person name="Koren S."/>
            <person name="Silverstein K.A.T."/>
            <person name="Beckman K.B."/>
            <person name="Gohl D.M."/>
        </authorList>
    </citation>
    <scope>NUCLEOTIDE SEQUENCE</scope>
    <source>
        <strain evidence="1">Duluth1</strain>
        <tissue evidence="1">Whole animal</tissue>
    </source>
</reference>
<sequence>MCSQCRSRSACVFTQCGNELHCPLMILRNFMWLYSGQGSFRPYCADREASDHTARTGKLPTILRGQGSFRPYCADREASDHTARTGKLPTILRGQGSFRPYCADREASDHTARTGKLPTILRGCSGGSGATRVHKTHFYVTRVYLEASHKRFMVVSKFKNQNDAFE</sequence>
<dbReference type="AlphaFoldDB" id="A0A9D4LFR9"/>
<dbReference type="Proteomes" id="UP000828390">
    <property type="component" value="Unassembled WGS sequence"/>
</dbReference>